<keyword evidence="4" id="KW-1134">Transmembrane beta strand</keyword>
<name>K2HBL9_9RHOB</name>
<dbReference type="RefSeq" id="WP_007427145.1">
    <property type="nucleotide sequence ID" value="NZ_AMGO01000046.1"/>
</dbReference>
<comment type="caution">
    <text evidence="8">The sequence shown here is derived from an EMBL/GenBank/DDBJ whole genome shotgun (WGS) entry which is preliminary data.</text>
</comment>
<reference evidence="8 9" key="1">
    <citation type="journal article" date="2012" name="J. Bacteriol.">
        <title>Draft Genome Sequence of Oceaniovalibus guishaninsula JLT2003T.</title>
        <authorList>
            <person name="Tang K."/>
            <person name="Liu K."/>
            <person name="Jiao N."/>
        </authorList>
    </citation>
    <scope>NUCLEOTIDE SEQUENCE [LARGE SCALE GENOMIC DNA]</scope>
    <source>
        <strain evidence="8 9">JLT2003</strain>
    </source>
</reference>
<dbReference type="SUPFAM" id="SSF56954">
    <property type="entry name" value="Outer membrane efflux proteins (OEP)"/>
    <property type="match status" value="1"/>
</dbReference>
<dbReference type="AlphaFoldDB" id="K2HBL9"/>
<evidence type="ECO:0000256" key="6">
    <source>
        <dbReference type="ARBA" id="ARBA00023136"/>
    </source>
</evidence>
<dbReference type="InterPro" id="IPR051906">
    <property type="entry name" value="TolC-like"/>
</dbReference>
<dbReference type="PANTHER" id="PTHR30026">
    <property type="entry name" value="OUTER MEMBRANE PROTEIN TOLC"/>
    <property type="match status" value="1"/>
</dbReference>
<evidence type="ECO:0000313" key="9">
    <source>
        <dbReference type="Proteomes" id="UP000006765"/>
    </source>
</evidence>
<evidence type="ECO:0000256" key="7">
    <source>
        <dbReference type="ARBA" id="ARBA00023237"/>
    </source>
</evidence>
<keyword evidence="6" id="KW-0472">Membrane</keyword>
<accession>K2HBL9</accession>
<keyword evidence="5" id="KW-0812">Transmembrane</keyword>
<evidence type="ECO:0000256" key="5">
    <source>
        <dbReference type="ARBA" id="ARBA00022692"/>
    </source>
</evidence>
<dbReference type="GO" id="GO:0015562">
    <property type="term" value="F:efflux transmembrane transporter activity"/>
    <property type="evidence" value="ECO:0007669"/>
    <property type="project" value="InterPro"/>
</dbReference>
<organism evidence="8 9">
    <name type="scientific">Oceaniovalibus guishaninsula JLT2003</name>
    <dbReference type="NCBI Taxonomy" id="1231392"/>
    <lineage>
        <taxon>Bacteria</taxon>
        <taxon>Pseudomonadati</taxon>
        <taxon>Pseudomonadota</taxon>
        <taxon>Alphaproteobacteria</taxon>
        <taxon>Rhodobacterales</taxon>
        <taxon>Roseobacteraceae</taxon>
        <taxon>Oceaniovalibus</taxon>
    </lineage>
</organism>
<keyword evidence="3" id="KW-0813">Transport</keyword>
<keyword evidence="7" id="KW-0998">Cell outer membrane</keyword>
<dbReference type="InterPro" id="IPR003423">
    <property type="entry name" value="OMP_efflux"/>
</dbReference>
<dbReference type="GO" id="GO:0015288">
    <property type="term" value="F:porin activity"/>
    <property type="evidence" value="ECO:0007669"/>
    <property type="project" value="TreeGrafter"/>
</dbReference>
<evidence type="ECO:0000256" key="3">
    <source>
        <dbReference type="ARBA" id="ARBA00022448"/>
    </source>
</evidence>
<dbReference type="GO" id="GO:1990281">
    <property type="term" value="C:efflux pump complex"/>
    <property type="evidence" value="ECO:0007669"/>
    <property type="project" value="TreeGrafter"/>
</dbReference>
<dbReference type="EMBL" id="AMGO01000046">
    <property type="protein sequence ID" value="EKE44012.1"/>
    <property type="molecule type" value="Genomic_DNA"/>
</dbReference>
<dbReference type="Pfam" id="PF02321">
    <property type="entry name" value="OEP"/>
    <property type="match status" value="2"/>
</dbReference>
<evidence type="ECO:0000256" key="2">
    <source>
        <dbReference type="ARBA" id="ARBA00007613"/>
    </source>
</evidence>
<gene>
    <name evidence="8" type="ORF">OCGS_1993</name>
</gene>
<proteinExistence type="inferred from homology"/>
<dbReference type="InterPro" id="IPR010130">
    <property type="entry name" value="T1SS_OMP_TolC"/>
</dbReference>
<dbReference type="PANTHER" id="PTHR30026:SF22">
    <property type="entry name" value="OUTER MEMBRANE EFFLUX PROTEIN"/>
    <property type="match status" value="1"/>
</dbReference>
<evidence type="ECO:0000256" key="1">
    <source>
        <dbReference type="ARBA" id="ARBA00004442"/>
    </source>
</evidence>
<dbReference type="NCBIfam" id="TIGR01844">
    <property type="entry name" value="type_I_sec_TolC"/>
    <property type="match status" value="1"/>
</dbReference>
<dbReference type="Gene3D" id="1.20.1600.10">
    <property type="entry name" value="Outer membrane efflux proteins (OEP)"/>
    <property type="match status" value="1"/>
</dbReference>
<protein>
    <submittedName>
        <fullName evidence="8">Type I secretion outer membrane protein, TolC family</fullName>
    </submittedName>
</protein>
<dbReference type="GO" id="GO:0009279">
    <property type="term" value="C:cell outer membrane"/>
    <property type="evidence" value="ECO:0007669"/>
    <property type="project" value="UniProtKB-SubCell"/>
</dbReference>
<evidence type="ECO:0000313" key="8">
    <source>
        <dbReference type="EMBL" id="EKE44012.1"/>
    </source>
</evidence>
<comment type="similarity">
    <text evidence="2">Belongs to the outer membrane factor (OMF) (TC 1.B.17) family.</text>
</comment>
<dbReference type="Proteomes" id="UP000006765">
    <property type="component" value="Unassembled WGS sequence"/>
</dbReference>
<evidence type="ECO:0000256" key="4">
    <source>
        <dbReference type="ARBA" id="ARBA00022452"/>
    </source>
</evidence>
<dbReference type="STRING" id="1231392.OCGS_1993"/>
<dbReference type="eggNOG" id="COG1538">
    <property type="taxonomic scope" value="Bacteria"/>
</dbReference>
<sequence length="466" mass="50051">MAALMLVAAPLGASAESLSDALIMAYRNSGLLENNRATLRAADEDVAQAVAALRPVITYTAQMARQYAFPNDRTTGETSIGGLTIAGRRITDTEETVASMSLAADLLLWDGGAARLAIDSAKELVLVARQGLIAVEQIVLLNAVDAFVSVREAEALVNLRQNNVRLIDQQLQAAQDRFEVGEVTRTDVALAESRLASGRSDLAAALGNLEIARAEYREQIGQLPGNLTPPGNLPQTAPSLDAAQAVAVRTHPDIQRDQRLVTVAELSIARAKAQMKPRISAQARVAIDENYEENASVGIVMTGPIYRGGQLTSLYRQAIAQRDANRGDLYETINDIERQVATAWARLEVARARISATDLEIRAATVAFEGLQEEAQLGARTTLDVLDAEQDLLNARVDAIQARTTEVLAVYAVLAAMGLLTVDHLNLGIVTYDPSAYYDAVSDAPIHRISPQGAKLDALLRSLGRE</sequence>
<comment type="subcellular location">
    <subcellularLocation>
        <location evidence="1">Cell outer membrane</location>
    </subcellularLocation>
</comment>
<keyword evidence="9" id="KW-1185">Reference proteome</keyword>
<dbReference type="PATRIC" id="fig|1231392.3.peg.2003"/>